<dbReference type="Gene3D" id="3.40.50.360">
    <property type="match status" value="1"/>
</dbReference>
<accession>A0A2T6CDV8</accession>
<dbReference type="InterPro" id="IPR052200">
    <property type="entry name" value="Protoporphyrinogen_IX_DH"/>
</dbReference>
<dbReference type="PANTHER" id="PTHR38030">
    <property type="entry name" value="PROTOPORPHYRINOGEN IX DEHYDROGENASE [MENAQUINONE]"/>
    <property type="match status" value="1"/>
</dbReference>
<dbReference type="InterPro" id="IPR026816">
    <property type="entry name" value="Flavodoxin_dom"/>
</dbReference>
<dbReference type="Proteomes" id="UP000244092">
    <property type="component" value="Unassembled WGS sequence"/>
</dbReference>
<evidence type="ECO:0000313" key="2">
    <source>
        <dbReference type="EMBL" id="PTX73697.1"/>
    </source>
</evidence>
<gene>
    <name evidence="2" type="ORF">C8N31_106161</name>
</gene>
<evidence type="ECO:0000259" key="1">
    <source>
        <dbReference type="Pfam" id="PF12724"/>
    </source>
</evidence>
<feature type="domain" description="Flavodoxin" evidence="1">
    <location>
        <begin position="8"/>
        <end position="146"/>
    </location>
</feature>
<evidence type="ECO:0000313" key="3">
    <source>
        <dbReference type="Proteomes" id="UP000244092"/>
    </source>
</evidence>
<dbReference type="Pfam" id="PF12724">
    <property type="entry name" value="Flavodoxin_5"/>
    <property type="match status" value="1"/>
</dbReference>
<dbReference type="EMBL" id="QBKU01000006">
    <property type="protein sequence ID" value="PTX73697.1"/>
    <property type="molecule type" value="Genomic_DNA"/>
</dbReference>
<dbReference type="InterPro" id="IPR029039">
    <property type="entry name" value="Flavoprotein-like_sf"/>
</dbReference>
<name>A0A2T6CDV8_9RHOB</name>
<dbReference type="AlphaFoldDB" id="A0A2T6CDV8"/>
<dbReference type="GO" id="GO:0010181">
    <property type="term" value="F:FMN binding"/>
    <property type="evidence" value="ECO:0007669"/>
    <property type="project" value="TreeGrafter"/>
</dbReference>
<dbReference type="GO" id="GO:0070819">
    <property type="term" value="F:menaquinone-dependent protoporphyrinogen oxidase activity"/>
    <property type="evidence" value="ECO:0007669"/>
    <property type="project" value="TreeGrafter"/>
</dbReference>
<comment type="caution">
    <text evidence="2">The sequence shown here is derived from an EMBL/GenBank/DDBJ whole genome shotgun (WGS) entry which is preliminary data.</text>
</comment>
<dbReference type="GO" id="GO:0006783">
    <property type="term" value="P:heme biosynthetic process"/>
    <property type="evidence" value="ECO:0007669"/>
    <property type="project" value="TreeGrafter"/>
</dbReference>
<reference evidence="2 3" key="1">
    <citation type="submission" date="2018-04" db="EMBL/GenBank/DDBJ databases">
        <title>Genomic Encyclopedia of Archaeal and Bacterial Type Strains, Phase II (KMG-II): from individual species to whole genera.</title>
        <authorList>
            <person name="Goeker M."/>
        </authorList>
    </citation>
    <scope>NUCLEOTIDE SEQUENCE [LARGE SCALE GENOMIC DNA]</scope>
    <source>
        <strain evidence="2 3">DSM 12244</strain>
    </source>
</reference>
<protein>
    <submittedName>
        <fullName evidence="2">Menaquinone-dependent protoporphyrinogen oxidase</fullName>
    </submittedName>
</protein>
<sequence>MRCTMELLIIYETVEGQTRKVVDAVEQQIRAEGHGVRLFNASDRLASIYFEGVDKVILAAPVHERRHPQGFEVLVSASREELQALQTMIISVSLKAAFSDGLEEAQEYLNEMEMRTRFKPNRELLLAGAVRASSYGYFESQIVQNVLLDGREVDLVDGVREFTDWDKLRAEISGFLSMKPTGAT</sequence>
<dbReference type="PANTHER" id="PTHR38030:SF2">
    <property type="entry name" value="PROTOPORPHYRINOGEN IX DEHYDROGENASE [QUINONE]"/>
    <property type="match status" value="1"/>
</dbReference>
<proteinExistence type="predicted"/>
<organism evidence="2 3">
    <name type="scientific">Sulfitobacter mediterraneus</name>
    <dbReference type="NCBI Taxonomy" id="83219"/>
    <lineage>
        <taxon>Bacteria</taxon>
        <taxon>Pseudomonadati</taxon>
        <taxon>Pseudomonadota</taxon>
        <taxon>Alphaproteobacteria</taxon>
        <taxon>Rhodobacterales</taxon>
        <taxon>Roseobacteraceae</taxon>
        <taxon>Sulfitobacter</taxon>
    </lineage>
</organism>
<dbReference type="SUPFAM" id="SSF52218">
    <property type="entry name" value="Flavoproteins"/>
    <property type="match status" value="1"/>
</dbReference>